<organism evidence="7 8">
    <name type="scientific">Mogibacterium kristiansenii</name>
    <dbReference type="NCBI Taxonomy" id="2606708"/>
    <lineage>
        <taxon>Bacteria</taxon>
        <taxon>Bacillati</taxon>
        <taxon>Bacillota</taxon>
        <taxon>Clostridia</taxon>
        <taxon>Peptostreptococcales</taxon>
        <taxon>Anaerovoracaceae</taxon>
        <taxon>Mogibacterium</taxon>
    </lineage>
</organism>
<dbReference type="CDD" id="cd03089">
    <property type="entry name" value="PMM_PGM"/>
    <property type="match status" value="1"/>
</dbReference>
<dbReference type="GO" id="GO:0005975">
    <property type="term" value="P:carbohydrate metabolic process"/>
    <property type="evidence" value="ECO:0007669"/>
    <property type="project" value="InterPro"/>
</dbReference>
<dbReference type="InterPro" id="IPR005846">
    <property type="entry name" value="A-D-PHexomutase_a/b/a-III"/>
</dbReference>
<dbReference type="PANTHER" id="PTHR42946">
    <property type="entry name" value="PHOSPHOHEXOSE MUTASE"/>
    <property type="match status" value="1"/>
</dbReference>
<keyword evidence="3" id="KW-0597">Phosphoprotein</keyword>
<comment type="caution">
    <text evidence="7">The sequence shown here is derived from an EMBL/GenBank/DDBJ whole genome shotgun (WGS) entry which is preliminary data.</text>
</comment>
<protein>
    <submittedName>
        <fullName evidence="7">Phosphomannomutase/phosphoglucomutase</fullName>
    </submittedName>
</protein>
<dbReference type="Pfam" id="PF02878">
    <property type="entry name" value="PGM_PMM_I"/>
    <property type="match status" value="1"/>
</dbReference>
<dbReference type="Pfam" id="PF02880">
    <property type="entry name" value="PGM_PMM_III"/>
    <property type="match status" value="1"/>
</dbReference>
<dbReference type="InterPro" id="IPR005841">
    <property type="entry name" value="Alpha-D-phosphohexomutase_SF"/>
</dbReference>
<proteinExistence type="inferred from homology"/>
<evidence type="ECO:0000313" key="7">
    <source>
        <dbReference type="EMBL" id="MST70291.1"/>
    </source>
</evidence>
<dbReference type="Pfam" id="PF02879">
    <property type="entry name" value="PGM_PMM_II"/>
    <property type="match status" value="1"/>
</dbReference>
<dbReference type="InterPro" id="IPR005844">
    <property type="entry name" value="A-D-PHexomutase_a/b/a-I"/>
</dbReference>
<dbReference type="GO" id="GO:0004615">
    <property type="term" value="F:phosphomannomutase activity"/>
    <property type="evidence" value="ECO:0007669"/>
    <property type="project" value="TreeGrafter"/>
</dbReference>
<dbReference type="Gene3D" id="3.30.310.50">
    <property type="entry name" value="Alpha-D-phosphohexomutase, C-terminal domain"/>
    <property type="match status" value="1"/>
</dbReference>
<feature type="domain" description="Alpha-D-phosphohexomutase alpha/beta/alpha" evidence="4">
    <location>
        <begin position="11"/>
        <end position="149"/>
    </location>
</feature>
<dbReference type="InterPro" id="IPR016055">
    <property type="entry name" value="A-D-PHexomutase_a/b/a-I/II/III"/>
</dbReference>
<dbReference type="Proteomes" id="UP000469424">
    <property type="component" value="Unassembled WGS sequence"/>
</dbReference>
<comment type="similarity">
    <text evidence="2">Belongs to the phosphohexose mutase family.</text>
</comment>
<accession>A0A6N7XL30</accession>
<gene>
    <name evidence="7" type="ORF">FYJ65_02880</name>
</gene>
<evidence type="ECO:0000259" key="4">
    <source>
        <dbReference type="Pfam" id="PF02878"/>
    </source>
</evidence>
<comment type="cofactor">
    <cofactor evidence="1">
        <name>Mg(2+)</name>
        <dbReference type="ChEBI" id="CHEBI:18420"/>
    </cofactor>
</comment>
<evidence type="ECO:0000256" key="2">
    <source>
        <dbReference type="ARBA" id="ARBA00010231"/>
    </source>
</evidence>
<feature type="domain" description="Alpha-D-phosphohexomutase alpha/beta/alpha" evidence="6">
    <location>
        <begin position="278"/>
        <end position="389"/>
    </location>
</feature>
<dbReference type="Gene3D" id="3.40.120.10">
    <property type="entry name" value="Alpha-D-Glucose-1,6-Bisphosphate, subunit A, domain 3"/>
    <property type="match status" value="3"/>
</dbReference>
<dbReference type="SUPFAM" id="SSF53738">
    <property type="entry name" value="Phosphoglucomutase, first 3 domains"/>
    <property type="match status" value="3"/>
</dbReference>
<evidence type="ECO:0000313" key="8">
    <source>
        <dbReference type="Proteomes" id="UP000469424"/>
    </source>
</evidence>
<dbReference type="PANTHER" id="PTHR42946:SF1">
    <property type="entry name" value="PHOSPHOGLUCOMUTASE (ALPHA-D-GLUCOSE-1,6-BISPHOSPHATE-DEPENDENT)"/>
    <property type="match status" value="1"/>
</dbReference>
<evidence type="ECO:0000259" key="5">
    <source>
        <dbReference type="Pfam" id="PF02879"/>
    </source>
</evidence>
<keyword evidence="8" id="KW-1185">Reference proteome</keyword>
<dbReference type="PRINTS" id="PR00509">
    <property type="entry name" value="PGMPMM"/>
</dbReference>
<sequence length="499" mass="54159">MEMKNIMNLQNGSDIRGIALPGVEGEEVNLDRYDAIAIGEAFVYWLALKLGKSEYDLNICIGTDSRLSGENLKKDVMRGICMLGSRCTDAGLASTPAMFMSTVMPVYQFDGAIMITASHLPWNRNGFKFFTAEGGLEKADIQAILKRASTIYPIAEHYECEENELMDMYAAHLRSIITRKVGGKLDGMKITVDAGNGAGGFFAEKVLAPLGADVSSSQFLEPDGHFPNHVPNPENPEAMASICARVQEAGADLGIIFDTDVDRSAAVTGSGQPISRNAIVALAAALEAPNHPGGTVVTDSITSNELHTFLEQELGLKHLRFKRGYRNVINKAIQLKEEGEDAFLAIETSGHAAYSDNYYLDDGAYLACLIVAAAAKLKKEGKDIETLIDALGSPAEAKEIRFNLDRENFVEIGTGILEGMPDWVAKTTGLSLEEPNHEGVRVNYDRNGHTGWFLLRKSLHDPVLPLNVEATHEGGIAEVLPLLKAYLEGFEGIDLSPLE</sequence>
<name>A0A6N7XL30_9FIRM</name>
<reference evidence="7 8" key="1">
    <citation type="submission" date="2019-08" db="EMBL/GenBank/DDBJ databases">
        <title>In-depth cultivation of the pig gut microbiome towards novel bacterial diversity and tailored functional studies.</title>
        <authorList>
            <person name="Wylensek D."/>
            <person name="Hitch T.C.A."/>
            <person name="Clavel T."/>
        </authorList>
    </citation>
    <scope>NUCLEOTIDE SEQUENCE [LARGE SCALE GENOMIC DNA]</scope>
    <source>
        <strain evidence="7 8">WCA-MUC-591-APC-4B</strain>
    </source>
</reference>
<evidence type="ECO:0000259" key="6">
    <source>
        <dbReference type="Pfam" id="PF02880"/>
    </source>
</evidence>
<evidence type="ECO:0000256" key="1">
    <source>
        <dbReference type="ARBA" id="ARBA00001946"/>
    </source>
</evidence>
<feature type="domain" description="Alpha-D-phosphohexomutase alpha/beta/alpha" evidence="5">
    <location>
        <begin position="168"/>
        <end position="271"/>
    </location>
</feature>
<dbReference type="InterPro" id="IPR050060">
    <property type="entry name" value="Phosphoglucosamine_mutase"/>
</dbReference>
<dbReference type="InterPro" id="IPR005845">
    <property type="entry name" value="A-D-PHexomutase_a/b/a-II"/>
</dbReference>
<dbReference type="EMBL" id="VUNA01000004">
    <property type="protein sequence ID" value="MST70291.1"/>
    <property type="molecule type" value="Genomic_DNA"/>
</dbReference>
<dbReference type="FunFam" id="3.40.120.10:FF:000010">
    <property type="entry name" value="phosphomannomutase/phosphoglucomutase isoform X1"/>
    <property type="match status" value="1"/>
</dbReference>
<evidence type="ECO:0000256" key="3">
    <source>
        <dbReference type="ARBA" id="ARBA00022553"/>
    </source>
</evidence>
<dbReference type="AlphaFoldDB" id="A0A6N7XL30"/>